<evidence type="ECO:0000313" key="3">
    <source>
        <dbReference type="Proteomes" id="UP000606730"/>
    </source>
</evidence>
<keyword evidence="1" id="KW-1133">Transmembrane helix</keyword>
<dbReference type="AlphaFoldDB" id="A0A917AN83"/>
<protein>
    <submittedName>
        <fullName evidence="2">Uncharacterized protein</fullName>
    </submittedName>
</protein>
<keyword evidence="3" id="KW-1185">Reference proteome</keyword>
<gene>
    <name evidence="2" type="ORF">GCM10011517_33090</name>
</gene>
<comment type="caution">
    <text evidence="2">The sequence shown here is derived from an EMBL/GenBank/DDBJ whole genome shotgun (WGS) entry which is preliminary data.</text>
</comment>
<reference evidence="2" key="1">
    <citation type="journal article" date="2014" name="Int. J. Syst. Evol. Microbiol.">
        <title>Complete genome sequence of Corynebacterium casei LMG S-19264T (=DSM 44701T), isolated from a smear-ripened cheese.</title>
        <authorList>
            <consortium name="US DOE Joint Genome Institute (JGI-PGF)"/>
            <person name="Walter F."/>
            <person name="Albersmeier A."/>
            <person name="Kalinowski J."/>
            <person name="Ruckert C."/>
        </authorList>
    </citation>
    <scope>NUCLEOTIDE SEQUENCE</scope>
    <source>
        <strain evidence="2">CGMCC 1.16012</strain>
    </source>
</reference>
<organism evidence="2 3">
    <name type="scientific">Actibacterium pelagium</name>
    <dbReference type="NCBI Taxonomy" id="2029103"/>
    <lineage>
        <taxon>Bacteria</taxon>
        <taxon>Pseudomonadati</taxon>
        <taxon>Pseudomonadota</taxon>
        <taxon>Alphaproteobacteria</taxon>
        <taxon>Rhodobacterales</taxon>
        <taxon>Roseobacteraceae</taxon>
        <taxon>Actibacterium</taxon>
    </lineage>
</organism>
<accession>A0A917AN83</accession>
<sequence length="224" mass="24649">MEKYFDIRMPFWRFALNTSAFSCLGLLPILLLYIVLTPGFGAMLLGSGQAFSRLLRQVLTNGLVVVFCVNYMSFFLYALSASKHAKGAALSRVLLIDPPARVTLFILLHAVIYVLSADWFGSFGGDRLQALRVVGPTLARSVFFENISGVYLYATLVSALPLYTSVIDRGLETCDRCPDWFRNLRSKLPGKLGPILLALALFGAVTLTITAASALITRLQSTWV</sequence>
<proteinExistence type="predicted"/>
<feature type="transmembrane region" description="Helical" evidence="1">
    <location>
        <begin position="58"/>
        <end position="79"/>
    </location>
</feature>
<reference evidence="2" key="2">
    <citation type="submission" date="2020-09" db="EMBL/GenBank/DDBJ databases">
        <authorList>
            <person name="Sun Q."/>
            <person name="Zhou Y."/>
        </authorList>
    </citation>
    <scope>NUCLEOTIDE SEQUENCE</scope>
    <source>
        <strain evidence="2">CGMCC 1.16012</strain>
    </source>
</reference>
<dbReference type="RefSeq" id="WP_095595237.1">
    <property type="nucleotide sequence ID" value="NZ_BMKN01000003.1"/>
</dbReference>
<feature type="transmembrane region" description="Helical" evidence="1">
    <location>
        <begin position="192"/>
        <end position="216"/>
    </location>
</feature>
<keyword evidence="1" id="KW-0472">Membrane</keyword>
<feature type="transmembrane region" description="Helical" evidence="1">
    <location>
        <begin position="100"/>
        <end position="121"/>
    </location>
</feature>
<feature type="transmembrane region" description="Helical" evidence="1">
    <location>
        <begin position="21"/>
        <end position="46"/>
    </location>
</feature>
<dbReference type="OrthoDB" id="7860175at2"/>
<dbReference type="EMBL" id="BMKN01000003">
    <property type="protein sequence ID" value="GGE62747.1"/>
    <property type="molecule type" value="Genomic_DNA"/>
</dbReference>
<dbReference type="Proteomes" id="UP000606730">
    <property type="component" value="Unassembled WGS sequence"/>
</dbReference>
<evidence type="ECO:0000256" key="1">
    <source>
        <dbReference type="SAM" id="Phobius"/>
    </source>
</evidence>
<keyword evidence="1" id="KW-0812">Transmembrane</keyword>
<evidence type="ECO:0000313" key="2">
    <source>
        <dbReference type="EMBL" id="GGE62747.1"/>
    </source>
</evidence>
<name>A0A917AN83_9RHOB</name>